<accession>A0A1Y2BJR6</accession>
<proteinExistence type="predicted"/>
<feature type="compositionally biased region" description="Polar residues" evidence="1">
    <location>
        <begin position="52"/>
        <end position="74"/>
    </location>
</feature>
<dbReference type="InParanoid" id="A0A1Y2BJR6"/>
<evidence type="ECO:0000313" key="2">
    <source>
        <dbReference type="EMBL" id="ORY35013.1"/>
    </source>
</evidence>
<comment type="caution">
    <text evidence="2">The sequence shown here is derived from an EMBL/GenBank/DDBJ whole genome shotgun (WGS) entry which is preliminary data.</text>
</comment>
<keyword evidence="3" id="KW-1185">Reference proteome</keyword>
<name>A0A1Y2BJR6_9TREE</name>
<dbReference type="AlphaFoldDB" id="A0A1Y2BJR6"/>
<organism evidence="2 3">
    <name type="scientific">Naematelia encephala</name>
    <dbReference type="NCBI Taxonomy" id="71784"/>
    <lineage>
        <taxon>Eukaryota</taxon>
        <taxon>Fungi</taxon>
        <taxon>Dikarya</taxon>
        <taxon>Basidiomycota</taxon>
        <taxon>Agaricomycotina</taxon>
        <taxon>Tremellomycetes</taxon>
        <taxon>Tremellales</taxon>
        <taxon>Naemateliaceae</taxon>
        <taxon>Naematelia</taxon>
    </lineage>
</organism>
<gene>
    <name evidence="2" type="ORF">BCR39DRAFT_596837</name>
</gene>
<dbReference type="Proteomes" id="UP000193986">
    <property type="component" value="Unassembled WGS sequence"/>
</dbReference>
<reference evidence="2 3" key="1">
    <citation type="submission" date="2016-07" db="EMBL/GenBank/DDBJ databases">
        <title>Pervasive Adenine N6-methylation of Active Genes in Fungi.</title>
        <authorList>
            <consortium name="DOE Joint Genome Institute"/>
            <person name="Mondo S.J."/>
            <person name="Dannebaum R.O."/>
            <person name="Kuo R.C."/>
            <person name="Labutti K."/>
            <person name="Haridas S."/>
            <person name="Kuo A."/>
            <person name="Salamov A."/>
            <person name="Ahrendt S.R."/>
            <person name="Lipzen A."/>
            <person name="Sullivan W."/>
            <person name="Andreopoulos W.B."/>
            <person name="Clum A."/>
            <person name="Lindquist E."/>
            <person name="Daum C."/>
            <person name="Ramamoorthy G.K."/>
            <person name="Gryganskyi A."/>
            <person name="Culley D."/>
            <person name="Magnuson J.K."/>
            <person name="James T.Y."/>
            <person name="O'Malley M.A."/>
            <person name="Stajich J.E."/>
            <person name="Spatafora J.W."/>
            <person name="Visel A."/>
            <person name="Grigoriev I.V."/>
        </authorList>
    </citation>
    <scope>NUCLEOTIDE SEQUENCE [LARGE SCALE GENOMIC DNA]</scope>
    <source>
        <strain evidence="2 3">68-887.2</strain>
    </source>
</reference>
<dbReference type="EMBL" id="MCFC01000002">
    <property type="protein sequence ID" value="ORY35013.1"/>
    <property type="molecule type" value="Genomic_DNA"/>
</dbReference>
<feature type="region of interest" description="Disordered" evidence="1">
    <location>
        <begin position="52"/>
        <end position="75"/>
    </location>
</feature>
<sequence>MPWSWDTIPTEMITSIGAKCDREDLKTLSATNSRALLSLMLSEFVYPPRTKSMNETSCSDRPTSGTVPNETPTSDEAEKISTLLFEHCGSIHSYTIRSVTELFPPPWFPYLRTLIFSTEGPFCEPSHPEYDPDDLRRELEDMLELCPAKELSMSLTFHSSDFSPREYKRTIMILPAARKMPNLTNILLHHQQRSGGDHVERAVMSIRQTRMQYSKLESTLEYATRDLPSIQESWNNPIHMYDPDGLTFRIVLLFDDHCVAPRVPYGFKTLTREEEEDLDSLPPQASVIVHLYARESNNSLIGSDDGREVKRLVRAPEFRHSTLIDYWPGISLCYSRGGE</sequence>
<evidence type="ECO:0000256" key="1">
    <source>
        <dbReference type="SAM" id="MobiDB-lite"/>
    </source>
</evidence>
<evidence type="ECO:0000313" key="3">
    <source>
        <dbReference type="Proteomes" id="UP000193986"/>
    </source>
</evidence>
<protein>
    <submittedName>
        <fullName evidence="2">Uncharacterized protein</fullName>
    </submittedName>
</protein>